<gene>
    <name evidence="4" type="ORF">GURASL_14730</name>
</gene>
<name>A0ABM8EK02_9BACT</name>
<dbReference type="RefSeq" id="WP_282003074.1">
    <property type="nucleotide sequence ID" value="NZ_AP027151.1"/>
</dbReference>
<dbReference type="InterPro" id="IPR011330">
    <property type="entry name" value="Glyco_hydro/deAcase_b/a-brl"/>
</dbReference>
<evidence type="ECO:0000313" key="5">
    <source>
        <dbReference type="Proteomes" id="UP001317705"/>
    </source>
</evidence>
<proteinExistence type="predicted"/>
<dbReference type="PANTHER" id="PTHR34216:SF3">
    <property type="entry name" value="POLY-BETA-1,6-N-ACETYL-D-GLUCOSAMINE N-DEACETYLASE"/>
    <property type="match status" value="1"/>
</dbReference>
<dbReference type="EMBL" id="AP027151">
    <property type="protein sequence ID" value="BDV42550.1"/>
    <property type="molecule type" value="Genomic_DNA"/>
</dbReference>
<dbReference type="PANTHER" id="PTHR34216">
    <property type="match status" value="1"/>
</dbReference>
<dbReference type="Pfam" id="PF01522">
    <property type="entry name" value="Polysacc_deac_1"/>
    <property type="match status" value="1"/>
</dbReference>
<feature type="domain" description="NodB homology" evidence="3">
    <location>
        <begin position="60"/>
        <end position="262"/>
    </location>
</feature>
<keyword evidence="2" id="KW-0732">Signal</keyword>
<dbReference type="Proteomes" id="UP001317705">
    <property type="component" value="Chromosome"/>
</dbReference>
<sequence>MRPVPVLMYHHVNPHRGDTVTVTPEVFDGQMRYLAEQGYRTLSLDELGAYLRGELALRERAVVVTFDDGWLDNYRYAFATLARYRIKATIFVVTGRTGQCGCQEGAAAAEIPSHGAAKRLIADGDADKVVLGWELIEEMARGGLIEFHSHTVSHRKCGELAGEELRTEIEESKRVMEERLGRPCRFLCWPYGSFNAEGVALARQAGYEGVFTVRPDVVRPGTDPYAIPRIVVKDSVSWFKSRLRIYTSPFWAPLYLATRKKA</sequence>
<dbReference type="PROSITE" id="PS51677">
    <property type="entry name" value="NODB"/>
    <property type="match status" value="1"/>
</dbReference>
<dbReference type="Gene3D" id="3.20.20.370">
    <property type="entry name" value="Glycoside hydrolase/deacetylase"/>
    <property type="match status" value="1"/>
</dbReference>
<dbReference type="InterPro" id="IPR051398">
    <property type="entry name" value="Polysacch_Deacetylase"/>
</dbReference>
<evidence type="ECO:0000259" key="3">
    <source>
        <dbReference type="PROSITE" id="PS51677"/>
    </source>
</evidence>
<dbReference type="InterPro" id="IPR002509">
    <property type="entry name" value="NODB_dom"/>
</dbReference>
<reference evidence="4 5" key="1">
    <citation type="submission" date="2022-12" db="EMBL/GenBank/DDBJ databases">
        <title>Polyphasic characterization of Geotalea uranireducens NIT-SL11 newly isolated from a complex of sewage sludge and microbially reduced graphene oxide.</title>
        <authorList>
            <person name="Xie L."/>
            <person name="Yoshida N."/>
            <person name="Meng L."/>
        </authorList>
    </citation>
    <scope>NUCLEOTIDE SEQUENCE [LARGE SCALE GENOMIC DNA]</scope>
    <source>
        <strain evidence="4 5">NIT-SL11</strain>
    </source>
</reference>
<dbReference type="CDD" id="cd10969">
    <property type="entry name" value="CE4_Ecf1_like_5s"/>
    <property type="match status" value="1"/>
</dbReference>
<evidence type="ECO:0000256" key="1">
    <source>
        <dbReference type="ARBA" id="ARBA00004613"/>
    </source>
</evidence>
<dbReference type="SUPFAM" id="SSF88713">
    <property type="entry name" value="Glycoside hydrolase/deacetylase"/>
    <property type="match status" value="1"/>
</dbReference>
<evidence type="ECO:0000313" key="4">
    <source>
        <dbReference type="EMBL" id="BDV42550.1"/>
    </source>
</evidence>
<protein>
    <recommendedName>
        <fullName evidence="3">NodB homology domain-containing protein</fullName>
    </recommendedName>
</protein>
<comment type="subcellular location">
    <subcellularLocation>
        <location evidence="1">Secreted</location>
    </subcellularLocation>
</comment>
<keyword evidence="5" id="KW-1185">Reference proteome</keyword>
<organism evidence="4 5">
    <name type="scientific">Geotalea uraniireducens</name>
    <dbReference type="NCBI Taxonomy" id="351604"/>
    <lineage>
        <taxon>Bacteria</taxon>
        <taxon>Pseudomonadati</taxon>
        <taxon>Thermodesulfobacteriota</taxon>
        <taxon>Desulfuromonadia</taxon>
        <taxon>Geobacterales</taxon>
        <taxon>Geobacteraceae</taxon>
        <taxon>Geotalea</taxon>
    </lineage>
</organism>
<evidence type="ECO:0000256" key="2">
    <source>
        <dbReference type="ARBA" id="ARBA00022729"/>
    </source>
</evidence>
<accession>A0ABM8EK02</accession>